<dbReference type="AlphaFoldDB" id="A0A8D8AKT7"/>
<dbReference type="EMBL" id="HBUE01036402">
    <property type="protein sequence ID" value="CAG6458912.1"/>
    <property type="molecule type" value="Transcribed_RNA"/>
</dbReference>
<protein>
    <submittedName>
        <fullName evidence="2">(northern house mosquito) hypothetical protein</fullName>
    </submittedName>
</protein>
<organism evidence="2">
    <name type="scientific">Culex pipiens</name>
    <name type="common">House mosquito</name>
    <dbReference type="NCBI Taxonomy" id="7175"/>
    <lineage>
        <taxon>Eukaryota</taxon>
        <taxon>Metazoa</taxon>
        <taxon>Ecdysozoa</taxon>
        <taxon>Arthropoda</taxon>
        <taxon>Hexapoda</taxon>
        <taxon>Insecta</taxon>
        <taxon>Pterygota</taxon>
        <taxon>Neoptera</taxon>
        <taxon>Endopterygota</taxon>
        <taxon>Diptera</taxon>
        <taxon>Nematocera</taxon>
        <taxon>Culicoidea</taxon>
        <taxon>Culicidae</taxon>
        <taxon>Culicinae</taxon>
        <taxon>Culicini</taxon>
        <taxon>Culex</taxon>
        <taxon>Culex</taxon>
    </lineage>
</organism>
<accession>A0A8D8AKT7</accession>
<proteinExistence type="predicted"/>
<reference evidence="2" key="1">
    <citation type="submission" date="2021-05" db="EMBL/GenBank/DDBJ databases">
        <authorList>
            <person name="Alioto T."/>
            <person name="Alioto T."/>
            <person name="Gomez Garrido J."/>
        </authorList>
    </citation>
    <scope>NUCLEOTIDE SEQUENCE</scope>
</reference>
<evidence type="ECO:0000256" key="1">
    <source>
        <dbReference type="SAM" id="SignalP"/>
    </source>
</evidence>
<name>A0A8D8AKT7_CULPI</name>
<keyword evidence="1" id="KW-0732">Signal</keyword>
<feature type="chain" id="PRO_5034072464" evidence="1">
    <location>
        <begin position="19"/>
        <end position="104"/>
    </location>
</feature>
<sequence>MAFSRTATFVSIFSGVLGLVRMSNSGTPGLLVGSGDRIGTSSNRAVVPPGEGRGGEAAGASSIIVVRKTRRASAILVVGVTGVGIRTGVRGDGDVGGNGLASKA</sequence>
<evidence type="ECO:0000313" key="2">
    <source>
        <dbReference type="EMBL" id="CAG6458912.1"/>
    </source>
</evidence>
<feature type="signal peptide" evidence="1">
    <location>
        <begin position="1"/>
        <end position="18"/>
    </location>
</feature>